<dbReference type="InterPro" id="IPR003594">
    <property type="entry name" value="HATPase_dom"/>
</dbReference>
<keyword evidence="7" id="KW-0472">Membrane</keyword>
<dbReference type="Gene3D" id="3.30.565.10">
    <property type="entry name" value="Histidine kinase-like ATPase, C-terminal domain"/>
    <property type="match status" value="1"/>
</dbReference>
<dbReference type="EC" id="2.7.13.3" evidence="2"/>
<feature type="transmembrane region" description="Helical" evidence="7">
    <location>
        <begin position="182"/>
        <end position="203"/>
    </location>
</feature>
<keyword evidence="3" id="KW-0597">Phosphoprotein</keyword>
<dbReference type="PRINTS" id="PR00344">
    <property type="entry name" value="BCTRLSENSOR"/>
</dbReference>
<dbReference type="InterPro" id="IPR003661">
    <property type="entry name" value="HisK_dim/P_dom"/>
</dbReference>
<keyword evidence="5" id="KW-0418">Kinase</keyword>
<organism evidence="9 10">
    <name type="scientific">Arcticibacter tournemirensis</name>
    <dbReference type="NCBI Taxonomy" id="699437"/>
    <lineage>
        <taxon>Bacteria</taxon>
        <taxon>Pseudomonadati</taxon>
        <taxon>Bacteroidota</taxon>
        <taxon>Sphingobacteriia</taxon>
        <taxon>Sphingobacteriales</taxon>
        <taxon>Sphingobacteriaceae</taxon>
        <taxon>Arcticibacter</taxon>
    </lineage>
</organism>
<dbReference type="CDD" id="cd00082">
    <property type="entry name" value="HisKA"/>
    <property type="match status" value="1"/>
</dbReference>
<evidence type="ECO:0000259" key="8">
    <source>
        <dbReference type="PROSITE" id="PS50109"/>
    </source>
</evidence>
<keyword evidence="7" id="KW-1133">Transmembrane helix</keyword>
<dbReference type="InterPro" id="IPR036890">
    <property type="entry name" value="HATPase_C_sf"/>
</dbReference>
<dbReference type="RefSeq" id="WP_128771289.1">
    <property type="nucleotide sequence ID" value="NZ_RXOC01000019.1"/>
</dbReference>
<feature type="domain" description="Histidine kinase" evidence="8">
    <location>
        <begin position="250"/>
        <end position="460"/>
    </location>
</feature>
<dbReference type="EMBL" id="RXOC01000019">
    <property type="protein sequence ID" value="RXF67299.1"/>
    <property type="molecule type" value="Genomic_DNA"/>
</dbReference>
<dbReference type="SUPFAM" id="SSF47384">
    <property type="entry name" value="Homodimeric domain of signal transducing histidine kinase"/>
    <property type="match status" value="1"/>
</dbReference>
<feature type="coiled-coil region" evidence="6">
    <location>
        <begin position="209"/>
        <end position="240"/>
    </location>
</feature>
<gene>
    <name evidence="9" type="ORF">EKH83_20250</name>
</gene>
<proteinExistence type="predicted"/>
<dbReference type="InterPro" id="IPR052162">
    <property type="entry name" value="Sensor_kinase/Photoreceptor"/>
</dbReference>
<dbReference type="PROSITE" id="PS50109">
    <property type="entry name" value="HIS_KIN"/>
    <property type="match status" value="1"/>
</dbReference>
<evidence type="ECO:0000256" key="2">
    <source>
        <dbReference type="ARBA" id="ARBA00012438"/>
    </source>
</evidence>
<evidence type="ECO:0000256" key="6">
    <source>
        <dbReference type="SAM" id="Coils"/>
    </source>
</evidence>
<dbReference type="Pfam" id="PF02518">
    <property type="entry name" value="HATPase_c"/>
    <property type="match status" value="1"/>
</dbReference>
<dbReference type="PANTHER" id="PTHR43304">
    <property type="entry name" value="PHYTOCHROME-LIKE PROTEIN CPH1"/>
    <property type="match status" value="1"/>
</dbReference>
<dbReference type="GO" id="GO:0000155">
    <property type="term" value="F:phosphorelay sensor kinase activity"/>
    <property type="evidence" value="ECO:0007669"/>
    <property type="project" value="InterPro"/>
</dbReference>
<evidence type="ECO:0000256" key="3">
    <source>
        <dbReference type="ARBA" id="ARBA00022553"/>
    </source>
</evidence>
<dbReference type="InterPro" id="IPR005467">
    <property type="entry name" value="His_kinase_dom"/>
</dbReference>
<name>A0A4Q0M3P5_9SPHI</name>
<dbReference type="AlphaFoldDB" id="A0A4Q0M3P5"/>
<dbReference type="InterPro" id="IPR036097">
    <property type="entry name" value="HisK_dim/P_sf"/>
</dbReference>
<comment type="catalytic activity">
    <reaction evidence="1">
        <text>ATP + protein L-histidine = ADP + protein N-phospho-L-histidine.</text>
        <dbReference type="EC" id="2.7.13.3"/>
    </reaction>
</comment>
<evidence type="ECO:0000256" key="1">
    <source>
        <dbReference type="ARBA" id="ARBA00000085"/>
    </source>
</evidence>
<dbReference type="SUPFAM" id="SSF55874">
    <property type="entry name" value="ATPase domain of HSP90 chaperone/DNA topoisomerase II/histidine kinase"/>
    <property type="match status" value="1"/>
</dbReference>
<evidence type="ECO:0000313" key="9">
    <source>
        <dbReference type="EMBL" id="RXF67299.1"/>
    </source>
</evidence>
<dbReference type="SMART" id="SM00387">
    <property type="entry name" value="HATPase_c"/>
    <property type="match status" value="1"/>
</dbReference>
<evidence type="ECO:0000256" key="7">
    <source>
        <dbReference type="SAM" id="Phobius"/>
    </source>
</evidence>
<dbReference type="CDD" id="cd19410">
    <property type="entry name" value="HK9-like_sensor"/>
    <property type="match status" value="1"/>
</dbReference>
<dbReference type="Pfam" id="PF05227">
    <property type="entry name" value="CHASE3"/>
    <property type="match status" value="1"/>
</dbReference>
<keyword evidence="7" id="KW-0812">Transmembrane</keyword>
<keyword evidence="4" id="KW-0808">Transferase</keyword>
<protein>
    <recommendedName>
        <fullName evidence="2">histidine kinase</fullName>
        <ecNumber evidence="2">2.7.13.3</ecNumber>
    </recommendedName>
</protein>
<evidence type="ECO:0000256" key="4">
    <source>
        <dbReference type="ARBA" id="ARBA00022679"/>
    </source>
</evidence>
<comment type="caution">
    <text evidence="9">The sequence shown here is derived from an EMBL/GenBank/DDBJ whole genome shotgun (WGS) entry which is preliminary data.</text>
</comment>
<dbReference type="Gene3D" id="1.10.287.130">
    <property type="match status" value="1"/>
</dbReference>
<dbReference type="InterPro" id="IPR007891">
    <property type="entry name" value="CHASE3"/>
</dbReference>
<keyword evidence="6" id="KW-0175">Coiled coil</keyword>
<dbReference type="PANTHER" id="PTHR43304:SF1">
    <property type="entry name" value="PAC DOMAIN-CONTAINING PROTEIN"/>
    <property type="match status" value="1"/>
</dbReference>
<reference evidence="9 10" key="1">
    <citation type="submission" date="2018-12" db="EMBL/GenBank/DDBJ databases">
        <title>The Draft Genome Sequence of the Soil Bacterium Pedobacter tournemirensis R1.</title>
        <authorList>
            <person name="He J."/>
        </authorList>
    </citation>
    <scope>NUCLEOTIDE SEQUENCE [LARGE SCALE GENOMIC DNA]</scope>
    <source>
        <strain evidence="9 10">R1</strain>
    </source>
</reference>
<sequence length="460" mass="53146">MKNQRYIYYLIGTTLLLVIINTIFYLVQESQNEKNYLQTIKATQIIETANSLLADIKDAETGQRGYLLTDNISYLAPYQEAEKRLDKTFNTLYSLVIHNQSQLNTLRELKKWIGIKRDELALTIKLHDNQEGKLALNRINTDIGKNAMEQIKTLIKQLEREEKFRLISYNESFNRLNARIQVFAIAGSYILLVIIIMALITIIQNREQIVTLFRQVDDKNKQLEHQKNELQTLSRGLIKQNSELERFAYVASHDLRSPGVNLSSLLQLYETSFDQEEKKELFQAIKEVSSNLLVKMDDLIEMLRNSSELTEARENLSFEEVYTKILKNYSAEVKRTGATIDYDFSEAPAIIYPKPYLESIMQNLITNAIKYRHPDRPPHISIRTYQEEDKIYMIVQDNGQGIDLKKYGNQLFGIYRTFHGGKDSRGIGLYITKAQIIAMGGSIEVESTPGEGTTFIICFY</sequence>
<feature type="transmembrane region" description="Helical" evidence="7">
    <location>
        <begin position="6"/>
        <end position="27"/>
    </location>
</feature>
<dbReference type="InterPro" id="IPR004358">
    <property type="entry name" value="Sig_transdc_His_kin-like_C"/>
</dbReference>
<accession>A0A4Q0M3P5</accession>
<dbReference type="Proteomes" id="UP000290848">
    <property type="component" value="Unassembled WGS sequence"/>
</dbReference>
<evidence type="ECO:0000256" key="5">
    <source>
        <dbReference type="ARBA" id="ARBA00022777"/>
    </source>
</evidence>
<evidence type="ECO:0000313" key="10">
    <source>
        <dbReference type="Proteomes" id="UP000290848"/>
    </source>
</evidence>